<dbReference type="Proteomes" id="UP001597171">
    <property type="component" value="Unassembled WGS sequence"/>
</dbReference>
<gene>
    <name evidence="3" type="ORF">ACFQ4O_14750</name>
</gene>
<evidence type="ECO:0000256" key="2">
    <source>
        <dbReference type="SAM" id="Phobius"/>
    </source>
</evidence>
<evidence type="ECO:0000256" key="1">
    <source>
        <dbReference type="SAM" id="MobiDB-lite"/>
    </source>
</evidence>
<keyword evidence="4" id="KW-1185">Reference proteome</keyword>
<accession>A0ABW3ZAE9</accession>
<organism evidence="3 4">
    <name type="scientific">Methylopila musalis</name>
    <dbReference type="NCBI Taxonomy" id="1134781"/>
    <lineage>
        <taxon>Bacteria</taxon>
        <taxon>Pseudomonadati</taxon>
        <taxon>Pseudomonadota</taxon>
        <taxon>Alphaproteobacteria</taxon>
        <taxon>Hyphomicrobiales</taxon>
        <taxon>Methylopilaceae</taxon>
        <taxon>Methylopila</taxon>
    </lineage>
</organism>
<reference evidence="4" key="1">
    <citation type="journal article" date="2019" name="Int. J. Syst. Evol. Microbiol.">
        <title>The Global Catalogue of Microorganisms (GCM) 10K type strain sequencing project: providing services to taxonomists for standard genome sequencing and annotation.</title>
        <authorList>
            <consortium name="The Broad Institute Genomics Platform"/>
            <consortium name="The Broad Institute Genome Sequencing Center for Infectious Disease"/>
            <person name="Wu L."/>
            <person name="Ma J."/>
        </authorList>
    </citation>
    <scope>NUCLEOTIDE SEQUENCE [LARGE SCALE GENOMIC DNA]</scope>
    <source>
        <strain evidence="4">CCUG 61696</strain>
    </source>
</reference>
<dbReference type="RefSeq" id="WP_378776647.1">
    <property type="nucleotide sequence ID" value="NZ_JBHTMX010000192.1"/>
</dbReference>
<feature type="transmembrane region" description="Helical" evidence="2">
    <location>
        <begin position="32"/>
        <end position="53"/>
    </location>
</feature>
<comment type="caution">
    <text evidence="3">The sequence shown here is derived from an EMBL/GenBank/DDBJ whole genome shotgun (WGS) entry which is preliminary data.</text>
</comment>
<name>A0ABW3ZAE9_9HYPH</name>
<protein>
    <submittedName>
        <fullName evidence="3">Uncharacterized protein</fullName>
    </submittedName>
</protein>
<sequence>MDDLPDVGDLLSGPLPDLEDPRAKRRGVLRRAVDGLTAVAGSALALLAAFGVATSGLFSAPLAAMPALAFDQLVWPVFGAVFLFVAYFILAVLADGAHALWRWLFGRRTPAEAAERRRLRRSRLAELRARRAAAANDTKPSARGKPDEHT</sequence>
<proteinExistence type="predicted"/>
<keyword evidence="2" id="KW-1133">Transmembrane helix</keyword>
<evidence type="ECO:0000313" key="4">
    <source>
        <dbReference type="Proteomes" id="UP001597171"/>
    </source>
</evidence>
<keyword evidence="2" id="KW-0472">Membrane</keyword>
<keyword evidence="2" id="KW-0812">Transmembrane</keyword>
<feature type="region of interest" description="Disordered" evidence="1">
    <location>
        <begin position="130"/>
        <end position="150"/>
    </location>
</feature>
<feature type="transmembrane region" description="Helical" evidence="2">
    <location>
        <begin position="73"/>
        <end position="94"/>
    </location>
</feature>
<dbReference type="EMBL" id="JBHTMX010000192">
    <property type="protein sequence ID" value="MFD1333254.1"/>
    <property type="molecule type" value="Genomic_DNA"/>
</dbReference>
<evidence type="ECO:0000313" key="3">
    <source>
        <dbReference type="EMBL" id="MFD1333254.1"/>
    </source>
</evidence>